<evidence type="ECO:0008006" key="3">
    <source>
        <dbReference type="Google" id="ProtNLM"/>
    </source>
</evidence>
<evidence type="ECO:0000313" key="2">
    <source>
        <dbReference type="Proteomes" id="UP000319160"/>
    </source>
</evidence>
<dbReference type="GO" id="GO:0030414">
    <property type="term" value="F:peptidase inhibitor activity"/>
    <property type="evidence" value="ECO:0007669"/>
    <property type="project" value="TreeGrafter"/>
</dbReference>
<organism evidence="1 2">
    <name type="scientific">Xylaria flabelliformis</name>
    <dbReference type="NCBI Taxonomy" id="2512241"/>
    <lineage>
        <taxon>Eukaryota</taxon>
        <taxon>Fungi</taxon>
        <taxon>Dikarya</taxon>
        <taxon>Ascomycota</taxon>
        <taxon>Pezizomycotina</taxon>
        <taxon>Sordariomycetes</taxon>
        <taxon>Xylariomycetidae</taxon>
        <taxon>Xylariales</taxon>
        <taxon>Xylariaceae</taxon>
        <taxon>Xylaria</taxon>
    </lineage>
</organism>
<dbReference type="PANTHER" id="PTHR11362:SF78">
    <property type="entry name" value="PROTEASE INHIBITOR"/>
    <property type="match status" value="1"/>
</dbReference>
<dbReference type="Proteomes" id="UP000319160">
    <property type="component" value="Unassembled WGS sequence"/>
</dbReference>
<sequence length="187" mass="20074">MGKPFTPSIDQTVSPANDGTTLRVAFPQAKVTKAATNLTTEEAKPTPTLSIAVAALKSTPSTKHVVVCLDLDAPFPSLNFMSPILHGLHTDLIAGAADGDGFAPLEGGIEWTVPYVGPGPPKPSSPHRYIFMVFEQPEGLGTAEIKSRLGFGEEVGIWPRIRWEEETFEKKLGLGKVLAATYYLTRA</sequence>
<dbReference type="CDD" id="cd00866">
    <property type="entry name" value="PEBP_euk"/>
    <property type="match status" value="1"/>
</dbReference>
<gene>
    <name evidence="1" type="ORF">FHL15_002709</name>
</gene>
<protein>
    <recommendedName>
        <fullName evidence="3">PEBP-like protein</fullName>
    </recommendedName>
</protein>
<dbReference type="Gene3D" id="3.90.280.10">
    <property type="entry name" value="PEBP-like"/>
    <property type="match status" value="1"/>
</dbReference>
<dbReference type="SUPFAM" id="SSF49777">
    <property type="entry name" value="PEBP-like"/>
    <property type="match status" value="1"/>
</dbReference>
<dbReference type="PANTHER" id="PTHR11362">
    <property type="entry name" value="PHOSPHATIDYLETHANOLAMINE-BINDING PROTEIN"/>
    <property type="match status" value="1"/>
</dbReference>
<dbReference type="GO" id="GO:0046578">
    <property type="term" value="P:regulation of Ras protein signal transduction"/>
    <property type="evidence" value="ECO:0007669"/>
    <property type="project" value="TreeGrafter"/>
</dbReference>
<dbReference type="OrthoDB" id="2506647at2759"/>
<accession>A0A553I8B0</accession>
<dbReference type="Pfam" id="PF01161">
    <property type="entry name" value="PBP"/>
    <property type="match status" value="1"/>
</dbReference>
<keyword evidence="2" id="KW-1185">Reference proteome</keyword>
<dbReference type="GO" id="GO:0005543">
    <property type="term" value="F:phospholipid binding"/>
    <property type="evidence" value="ECO:0007669"/>
    <property type="project" value="TreeGrafter"/>
</dbReference>
<reference evidence="2" key="1">
    <citation type="submission" date="2019-06" db="EMBL/GenBank/DDBJ databases">
        <title>Draft genome sequence of the griseofulvin-producing fungus Xylaria cubensis strain G536.</title>
        <authorList>
            <person name="Mead M.E."/>
            <person name="Raja H.A."/>
            <person name="Steenwyk J.L."/>
            <person name="Knowles S.L."/>
            <person name="Oberlies N.H."/>
            <person name="Rokas A."/>
        </authorList>
    </citation>
    <scope>NUCLEOTIDE SEQUENCE [LARGE SCALE GENOMIC DNA]</scope>
    <source>
        <strain evidence="2">G536</strain>
    </source>
</reference>
<dbReference type="InterPro" id="IPR036610">
    <property type="entry name" value="PEBP-like_sf"/>
</dbReference>
<dbReference type="STRING" id="2512241.A0A553I8B0"/>
<comment type="caution">
    <text evidence="1">The sequence shown here is derived from an EMBL/GenBank/DDBJ whole genome shotgun (WGS) entry which is preliminary data.</text>
</comment>
<dbReference type="InterPro" id="IPR035810">
    <property type="entry name" value="PEBP_euk"/>
</dbReference>
<dbReference type="EMBL" id="VFLP01000011">
    <property type="protein sequence ID" value="TRX96437.1"/>
    <property type="molecule type" value="Genomic_DNA"/>
</dbReference>
<dbReference type="InterPro" id="IPR008914">
    <property type="entry name" value="PEBP"/>
</dbReference>
<proteinExistence type="predicted"/>
<dbReference type="GO" id="GO:0030162">
    <property type="term" value="P:regulation of proteolysis"/>
    <property type="evidence" value="ECO:0007669"/>
    <property type="project" value="TreeGrafter"/>
</dbReference>
<evidence type="ECO:0000313" key="1">
    <source>
        <dbReference type="EMBL" id="TRX96437.1"/>
    </source>
</evidence>
<dbReference type="AlphaFoldDB" id="A0A553I8B0"/>
<name>A0A553I8B0_9PEZI</name>